<evidence type="ECO:0000259" key="13">
    <source>
        <dbReference type="Pfam" id="PF21687"/>
    </source>
</evidence>
<dbReference type="InterPro" id="IPR005628">
    <property type="entry name" value="GspK"/>
</dbReference>
<evidence type="ECO:0000256" key="11">
    <source>
        <dbReference type="SAM" id="MobiDB-lite"/>
    </source>
</evidence>
<dbReference type="PIRSF" id="PIRSF002786">
    <property type="entry name" value="XcpX"/>
    <property type="match status" value="1"/>
</dbReference>
<dbReference type="PANTHER" id="PTHR38831">
    <property type="entry name" value="TYPE II SECRETION SYSTEM PROTEIN K"/>
    <property type="match status" value="1"/>
</dbReference>
<name>A0ABU7YYS8_9GAMM</name>
<dbReference type="RefSeq" id="WP_332616608.1">
    <property type="nucleotide sequence ID" value="NZ_JAXGFP010000004.1"/>
</dbReference>
<dbReference type="EMBL" id="JAXGFP010000004">
    <property type="protein sequence ID" value="MEG3184103.1"/>
    <property type="molecule type" value="Genomic_DNA"/>
</dbReference>
<protein>
    <recommendedName>
        <fullName evidence="10">Type II secretion system protein K</fullName>
    </recommendedName>
</protein>
<dbReference type="Proteomes" id="UP001355056">
    <property type="component" value="Unassembled WGS sequence"/>
</dbReference>
<gene>
    <name evidence="14" type="ORF">SNE34_08785</name>
</gene>
<evidence type="ECO:0000256" key="2">
    <source>
        <dbReference type="ARBA" id="ARBA00007246"/>
    </source>
</evidence>
<proteinExistence type="inferred from homology"/>
<dbReference type="InterPro" id="IPR049031">
    <property type="entry name" value="T2SSK_SAM-like_1st"/>
</dbReference>
<evidence type="ECO:0000256" key="8">
    <source>
        <dbReference type="ARBA" id="ARBA00022989"/>
    </source>
</evidence>
<evidence type="ECO:0000256" key="3">
    <source>
        <dbReference type="ARBA" id="ARBA00022448"/>
    </source>
</evidence>
<comment type="caution">
    <text evidence="14">The sequence shown here is derived from an EMBL/GenBank/DDBJ whole genome shotgun (WGS) entry which is preliminary data.</text>
</comment>
<evidence type="ECO:0000256" key="10">
    <source>
        <dbReference type="PIRNR" id="PIRNR002786"/>
    </source>
</evidence>
<evidence type="ECO:0000256" key="6">
    <source>
        <dbReference type="ARBA" id="ARBA00022692"/>
    </source>
</evidence>
<dbReference type="Pfam" id="PF21687">
    <property type="entry name" value="T2SSK_1st"/>
    <property type="match status" value="1"/>
</dbReference>
<comment type="similarity">
    <text evidence="2 10">Belongs to the GSP K family.</text>
</comment>
<organism evidence="14 15">
    <name type="scientific">Novilysobacter erysipheiresistens</name>
    <dbReference type="NCBI Taxonomy" id="1749332"/>
    <lineage>
        <taxon>Bacteria</taxon>
        <taxon>Pseudomonadati</taxon>
        <taxon>Pseudomonadota</taxon>
        <taxon>Gammaproteobacteria</taxon>
        <taxon>Lysobacterales</taxon>
        <taxon>Lysobacteraceae</taxon>
        <taxon>Novilysobacter</taxon>
    </lineage>
</organism>
<keyword evidence="9 10" id="KW-0472">Membrane</keyword>
<dbReference type="InterPro" id="IPR038072">
    <property type="entry name" value="GspK_central_sf"/>
</dbReference>
<evidence type="ECO:0000256" key="5">
    <source>
        <dbReference type="ARBA" id="ARBA00022519"/>
    </source>
</evidence>
<keyword evidence="6 12" id="KW-0812">Transmembrane</keyword>
<keyword evidence="8 12" id="KW-1133">Transmembrane helix</keyword>
<evidence type="ECO:0000313" key="15">
    <source>
        <dbReference type="Proteomes" id="UP001355056"/>
    </source>
</evidence>
<comment type="subcellular location">
    <subcellularLocation>
        <location evidence="1 10">Cell inner membrane</location>
    </subcellularLocation>
</comment>
<dbReference type="PANTHER" id="PTHR38831:SF2">
    <property type="entry name" value="TYPE II SECRETION SYSTEM PROTEIN K"/>
    <property type="match status" value="1"/>
</dbReference>
<evidence type="ECO:0000256" key="12">
    <source>
        <dbReference type="SAM" id="Phobius"/>
    </source>
</evidence>
<evidence type="ECO:0000256" key="4">
    <source>
        <dbReference type="ARBA" id="ARBA00022475"/>
    </source>
</evidence>
<evidence type="ECO:0000256" key="1">
    <source>
        <dbReference type="ARBA" id="ARBA00004533"/>
    </source>
</evidence>
<reference evidence="14 15" key="1">
    <citation type="journal article" date="2016" name="Int. J. Syst. Evol. Microbiol.">
        <title>Lysobacter erysipheiresistens sp. nov., an antagonist of powdery mildew, isolated from tobacco-cultivated soil.</title>
        <authorList>
            <person name="Xie B."/>
            <person name="Li T."/>
            <person name="Lin X."/>
            <person name="Wang C.J."/>
            <person name="Chen Y.J."/>
            <person name="Liu W.J."/>
            <person name="Zhao Z.W."/>
        </authorList>
    </citation>
    <scope>NUCLEOTIDE SEQUENCE [LARGE SCALE GENOMIC DNA]</scope>
    <source>
        <strain evidence="14 15">RS-LYSO-3</strain>
    </source>
</reference>
<keyword evidence="5 10" id="KW-0997">Cell inner membrane</keyword>
<feature type="transmembrane region" description="Helical" evidence="12">
    <location>
        <begin position="20"/>
        <end position="42"/>
    </location>
</feature>
<keyword evidence="7" id="KW-0653">Protein transport</keyword>
<keyword evidence="15" id="KW-1185">Reference proteome</keyword>
<evidence type="ECO:0000256" key="9">
    <source>
        <dbReference type="ARBA" id="ARBA00023136"/>
    </source>
</evidence>
<dbReference type="Gene3D" id="1.10.40.60">
    <property type="entry name" value="EpsJ-like"/>
    <property type="match status" value="1"/>
</dbReference>
<keyword evidence="4 10" id="KW-1003">Cell membrane</keyword>
<evidence type="ECO:0000313" key="14">
    <source>
        <dbReference type="EMBL" id="MEG3184103.1"/>
    </source>
</evidence>
<dbReference type="SUPFAM" id="SSF158544">
    <property type="entry name" value="GspK insert domain-like"/>
    <property type="match status" value="1"/>
</dbReference>
<accession>A0ABU7YYS8</accession>
<feature type="domain" description="T2SS protein K first SAM-like" evidence="13">
    <location>
        <begin position="105"/>
        <end position="202"/>
    </location>
</feature>
<evidence type="ECO:0000256" key="7">
    <source>
        <dbReference type="ARBA" id="ARBA00022927"/>
    </source>
</evidence>
<sequence>MQRLRYCGAPGPSTRIGGAALLLVLWLIVLLTALVGGFAVVARVERLQGRVLVGGLEARAAARAGLEYALTRLEQADPRLQWRPDGRPYSWQYADAQLEIRIVDENGKVDLNQADITLLTELLLALGSEPAAAAQVASAIVDWRDPDVLTQAAGGAEDGDYASAGRAYGAKDGEFEGIAELQQVLGVTPELYARLAPHVTVFSGLPRPDPQFASAPVLDAIGLDGAAVIEARAQADPVTGAPAAGSMPGIGPPGARGSGTYSIDSLARTADGRESLLRAVVRAGQGVVPGSAYLPLRWEEDSSRR</sequence>
<keyword evidence="3 10" id="KW-0813">Transport</keyword>
<feature type="region of interest" description="Disordered" evidence="11">
    <location>
        <begin position="239"/>
        <end position="261"/>
    </location>
</feature>